<gene>
    <name evidence="2" type="ORF">IP98_02969</name>
</gene>
<feature type="transmembrane region" description="Helical" evidence="1">
    <location>
        <begin position="9"/>
        <end position="27"/>
    </location>
</feature>
<dbReference type="Proteomes" id="UP000319848">
    <property type="component" value="Unassembled WGS sequence"/>
</dbReference>
<keyword evidence="3" id="KW-1185">Reference proteome</keyword>
<organism evidence="2 3">
    <name type="scientific">Flavobacterium cauense R2A-7</name>
    <dbReference type="NCBI Taxonomy" id="1341154"/>
    <lineage>
        <taxon>Bacteria</taxon>
        <taxon>Pseudomonadati</taxon>
        <taxon>Bacteroidota</taxon>
        <taxon>Flavobacteriia</taxon>
        <taxon>Flavobacteriales</taxon>
        <taxon>Flavobacteriaceae</taxon>
        <taxon>Flavobacterium</taxon>
    </lineage>
</organism>
<dbReference type="AlphaFoldDB" id="V6RV49"/>
<keyword evidence="1" id="KW-1133">Transmembrane helix</keyword>
<comment type="caution">
    <text evidence="2">The sequence shown here is derived from an EMBL/GenBank/DDBJ whole genome shotgun (WGS) entry which is preliminary data.</text>
</comment>
<keyword evidence="1" id="KW-0472">Membrane</keyword>
<protein>
    <submittedName>
        <fullName evidence="2">Uncharacterized protein</fullName>
    </submittedName>
</protein>
<dbReference type="EMBL" id="VLKQ01000031">
    <property type="protein sequence ID" value="TWI07377.1"/>
    <property type="molecule type" value="Genomic_DNA"/>
</dbReference>
<evidence type="ECO:0000256" key="1">
    <source>
        <dbReference type="SAM" id="Phobius"/>
    </source>
</evidence>
<feature type="transmembrane region" description="Helical" evidence="1">
    <location>
        <begin position="47"/>
        <end position="65"/>
    </location>
</feature>
<evidence type="ECO:0000313" key="2">
    <source>
        <dbReference type="EMBL" id="TWI07377.1"/>
    </source>
</evidence>
<dbReference type="RefSeq" id="WP_023572059.1">
    <property type="nucleotide sequence ID" value="NZ_AVBI01000031.1"/>
</dbReference>
<evidence type="ECO:0000313" key="3">
    <source>
        <dbReference type="Proteomes" id="UP000319848"/>
    </source>
</evidence>
<keyword evidence="1" id="KW-0812">Transmembrane</keyword>
<name>V6RV49_9FLAO</name>
<reference evidence="2 3" key="1">
    <citation type="journal article" date="2015" name="Stand. Genomic Sci.">
        <title>Genomic Encyclopedia of Bacterial and Archaeal Type Strains, Phase III: the genomes of soil and plant-associated and newly described type strains.</title>
        <authorList>
            <person name="Whitman W.B."/>
            <person name="Woyke T."/>
            <person name="Klenk H.P."/>
            <person name="Zhou Y."/>
            <person name="Lilburn T.G."/>
            <person name="Beck B.J."/>
            <person name="De Vos P."/>
            <person name="Vandamme P."/>
            <person name="Eisen J.A."/>
            <person name="Garrity G."/>
            <person name="Hugenholtz P."/>
            <person name="Kyrpides N.C."/>
        </authorList>
    </citation>
    <scope>NUCLEOTIDE SEQUENCE [LARGE SCALE GENOMIC DNA]</scope>
    <source>
        <strain evidence="2 3">CGMCC 1.7270</strain>
    </source>
</reference>
<accession>V6RV49</accession>
<proteinExistence type="predicted"/>
<sequence>MPKIRTSQIIIFTLGIVAGIFLAILLNKVSNFNIQNDIAIEMNPIEIFSILINILIAYYLTVIFGNKNDFKKSEKDILTRYLEDFRKDKDLIILESIDQILNSQHNNNSHFVNSQFKYLRQKLNMNLTLLVDREILPANSILKQNAESKMRNIWEKITYTPTVNQQNYNIANDLIIARRLSTELDKLLFDLIIIINKK</sequence>